<sequence>MKLEEYARLIVDQGLNVKARQLVVISAPVEAKALVRAVSKAAFERHAGDVVVRYKDDVVEKERLEHADDAAFDHVPDYDALFFNETAKDGACYLSITGNDPDLMKGVDMTRLVEYRAKLREATKIQHDKLDHMEAQWCVAACATPGWAQKVYPELSFHDAIERLWNAIFDACRVEPGKTKENWERHNASFVKKVDLLNGLDIASLHYKNKRGTDLVVKLPDGYRFAGGSSTLRDARHTVYFPNIPTEEVFSAPYKYGVDGVLYATMPLIYNGSVIEDFHFRFQEGKVVDFDARTGRDVLEAILKSDRNAAYLGEVALVPVDSPISKMDTIFYNTLFDENASCHFALGAAYLECVCDGLELREDQMDAVGLNDSRVHVDFMVGSEDLSIVATLKNGAKVDVFKNGNWVPEFE</sequence>
<keyword evidence="1" id="KW-0031">Aminopeptidase</keyword>
<reference evidence="1" key="1">
    <citation type="submission" date="2019-04" db="EMBL/GenBank/DDBJ databases">
        <title>Microbes associate with the intestines of laboratory mice.</title>
        <authorList>
            <person name="Navarre W."/>
            <person name="Wong E."/>
            <person name="Huang K."/>
            <person name="Tropini C."/>
            <person name="Ng K."/>
            <person name="Yu B."/>
        </authorList>
    </citation>
    <scope>NUCLEOTIDE SEQUENCE</scope>
    <source>
        <strain evidence="1">NM09_H32</strain>
    </source>
</reference>
<dbReference type="Proteomes" id="UP000308836">
    <property type="component" value="Unassembled WGS sequence"/>
</dbReference>
<proteinExistence type="predicted"/>
<name>A0AC61R772_9FIRM</name>
<comment type="caution">
    <text evidence="1">The sequence shown here is derived from an EMBL/GenBank/DDBJ whole genome shotgun (WGS) entry which is preliminary data.</text>
</comment>
<evidence type="ECO:0000313" key="2">
    <source>
        <dbReference type="Proteomes" id="UP000308836"/>
    </source>
</evidence>
<keyword evidence="2" id="KW-1185">Reference proteome</keyword>
<accession>A0AC61R772</accession>
<dbReference type="EMBL" id="SRYG01000014">
    <property type="protein sequence ID" value="TGY65716.1"/>
    <property type="molecule type" value="Genomic_DNA"/>
</dbReference>
<gene>
    <name evidence="1" type="ORF">E5336_07630</name>
</gene>
<organism evidence="1 2">
    <name type="scientific">Dubosiella muris</name>
    <dbReference type="NCBI Taxonomy" id="3038133"/>
    <lineage>
        <taxon>Bacteria</taxon>
        <taxon>Bacillati</taxon>
        <taxon>Bacillota</taxon>
        <taxon>Erysipelotrichia</taxon>
        <taxon>Erysipelotrichales</taxon>
        <taxon>Erysipelotrichaceae</taxon>
        <taxon>Dubosiella</taxon>
    </lineage>
</organism>
<evidence type="ECO:0000313" key="1">
    <source>
        <dbReference type="EMBL" id="TGY65716.1"/>
    </source>
</evidence>
<keyword evidence="1" id="KW-0378">Hydrolase</keyword>
<keyword evidence="1" id="KW-0645">Protease</keyword>
<protein>
    <submittedName>
        <fullName evidence="1">Aminopeptidase</fullName>
    </submittedName>
</protein>